<name>A0A9D4KDV1_DREPO</name>
<comment type="caution">
    <text evidence="3">The sequence shown here is derived from an EMBL/GenBank/DDBJ whole genome shotgun (WGS) entry which is preliminary data.</text>
</comment>
<dbReference type="EMBL" id="JAIWYP010000004">
    <property type="protein sequence ID" value="KAH3837715.1"/>
    <property type="molecule type" value="Genomic_DNA"/>
</dbReference>
<dbReference type="EMBL" id="JAIWYP010000004">
    <property type="protein sequence ID" value="KAH3837713.1"/>
    <property type="molecule type" value="Genomic_DNA"/>
</dbReference>
<keyword evidence="4" id="KW-1185">Reference proteome</keyword>
<accession>A0A9D4KDV1</accession>
<evidence type="ECO:0000313" key="3">
    <source>
        <dbReference type="EMBL" id="KAH3837715.1"/>
    </source>
</evidence>
<proteinExistence type="predicted"/>
<sequence length="50" mass="5298">MADNNKGDQVAPGENTEDAAASEHVDEEDPVSESPEIEVVPPLKAPPENQ</sequence>
<evidence type="ECO:0000313" key="2">
    <source>
        <dbReference type="EMBL" id="KAH3837713.1"/>
    </source>
</evidence>
<reference evidence="3" key="2">
    <citation type="submission" date="2020-11" db="EMBL/GenBank/DDBJ databases">
        <authorList>
            <person name="McCartney M.A."/>
            <person name="Auch B."/>
            <person name="Kono T."/>
            <person name="Mallez S."/>
            <person name="Becker A."/>
            <person name="Gohl D.M."/>
            <person name="Silverstein K.A.T."/>
            <person name="Koren S."/>
            <person name="Bechman K.B."/>
            <person name="Herman A."/>
            <person name="Abrahante J.E."/>
            <person name="Garbe J."/>
        </authorList>
    </citation>
    <scope>NUCLEOTIDE SEQUENCE</scope>
    <source>
        <strain evidence="3">Duluth1</strain>
        <tissue evidence="3">Whole animal</tissue>
    </source>
</reference>
<evidence type="ECO:0000313" key="4">
    <source>
        <dbReference type="Proteomes" id="UP000828390"/>
    </source>
</evidence>
<feature type="region of interest" description="Disordered" evidence="1">
    <location>
        <begin position="1"/>
        <end position="50"/>
    </location>
</feature>
<dbReference type="Proteomes" id="UP000828390">
    <property type="component" value="Unassembled WGS sequence"/>
</dbReference>
<gene>
    <name evidence="2" type="ORF">DPMN_111114</name>
    <name evidence="3" type="ORF">DPMN_111116</name>
</gene>
<evidence type="ECO:0000256" key="1">
    <source>
        <dbReference type="SAM" id="MobiDB-lite"/>
    </source>
</evidence>
<dbReference type="AlphaFoldDB" id="A0A9D4KDV1"/>
<organism evidence="3 4">
    <name type="scientific">Dreissena polymorpha</name>
    <name type="common">Zebra mussel</name>
    <name type="synonym">Mytilus polymorpha</name>
    <dbReference type="NCBI Taxonomy" id="45954"/>
    <lineage>
        <taxon>Eukaryota</taxon>
        <taxon>Metazoa</taxon>
        <taxon>Spiralia</taxon>
        <taxon>Lophotrochozoa</taxon>
        <taxon>Mollusca</taxon>
        <taxon>Bivalvia</taxon>
        <taxon>Autobranchia</taxon>
        <taxon>Heteroconchia</taxon>
        <taxon>Euheterodonta</taxon>
        <taxon>Imparidentia</taxon>
        <taxon>Neoheterodontei</taxon>
        <taxon>Myida</taxon>
        <taxon>Dreissenoidea</taxon>
        <taxon>Dreissenidae</taxon>
        <taxon>Dreissena</taxon>
    </lineage>
</organism>
<protein>
    <submittedName>
        <fullName evidence="3">Uncharacterized protein</fullName>
    </submittedName>
</protein>
<reference evidence="3" key="1">
    <citation type="journal article" date="2019" name="bioRxiv">
        <title>The Genome of the Zebra Mussel, Dreissena polymorpha: A Resource for Invasive Species Research.</title>
        <authorList>
            <person name="McCartney M.A."/>
            <person name="Auch B."/>
            <person name="Kono T."/>
            <person name="Mallez S."/>
            <person name="Zhang Y."/>
            <person name="Obille A."/>
            <person name="Becker A."/>
            <person name="Abrahante J.E."/>
            <person name="Garbe J."/>
            <person name="Badalamenti J.P."/>
            <person name="Herman A."/>
            <person name="Mangelson H."/>
            <person name="Liachko I."/>
            <person name="Sullivan S."/>
            <person name="Sone E.D."/>
            <person name="Koren S."/>
            <person name="Silverstein K.A.T."/>
            <person name="Beckman K.B."/>
            <person name="Gohl D.M."/>
        </authorList>
    </citation>
    <scope>NUCLEOTIDE SEQUENCE</scope>
    <source>
        <strain evidence="3">Duluth1</strain>
        <tissue evidence="3">Whole animal</tissue>
    </source>
</reference>